<feature type="domain" description="Carbohydrate-binding" evidence="4">
    <location>
        <begin position="925"/>
        <end position="1069"/>
    </location>
</feature>
<dbReference type="EMBL" id="CP162511">
    <property type="protein sequence ID" value="XDI05901.1"/>
    <property type="molecule type" value="Genomic_DNA"/>
</dbReference>
<feature type="compositionally biased region" description="Pro residues" evidence="1">
    <location>
        <begin position="1093"/>
        <end position="1117"/>
    </location>
</feature>
<dbReference type="SUPFAM" id="SSF51445">
    <property type="entry name" value="(Trans)glycosidases"/>
    <property type="match status" value="1"/>
</dbReference>
<dbReference type="GO" id="GO:0004553">
    <property type="term" value="F:hydrolase activity, hydrolyzing O-glycosyl compounds"/>
    <property type="evidence" value="ECO:0007669"/>
    <property type="project" value="InterPro"/>
</dbReference>
<evidence type="ECO:0000256" key="1">
    <source>
        <dbReference type="SAM" id="MobiDB-lite"/>
    </source>
</evidence>
<dbReference type="InterPro" id="IPR006311">
    <property type="entry name" value="TAT_signal"/>
</dbReference>
<keyword evidence="2" id="KW-0472">Membrane</keyword>
<dbReference type="Pfam" id="PF11790">
    <property type="entry name" value="Glyco_hydro_cc"/>
    <property type="match status" value="1"/>
</dbReference>
<dbReference type="Gene3D" id="3.20.20.80">
    <property type="entry name" value="Glycosidases"/>
    <property type="match status" value="1"/>
</dbReference>
<organism evidence="6">
    <name type="scientific">Herbiconiux sp. A18JL235</name>
    <dbReference type="NCBI Taxonomy" id="3152363"/>
    <lineage>
        <taxon>Bacteria</taxon>
        <taxon>Bacillati</taxon>
        <taxon>Actinomycetota</taxon>
        <taxon>Actinomycetes</taxon>
        <taxon>Micrococcales</taxon>
        <taxon>Microbacteriaceae</taxon>
        <taxon>Herbiconiux</taxon>
    </lineage>
</organism>
<feature type="domain" description="Asl1-like glycosyl hydrolase catalytic" evidence="5">
    <location>
        <begin position="422"/>
        <end position="575"/>
    </location>
</feature>
<keyword evidence="3" id="KW-0732">Signal</keyword>
<dbReference type="InterPro" id="IPR051923">
    <property type="entry name" value="Glycosyl_Hydrolase_39"/>
</dbReference>
<dbReference type="SUPFAM" id="SSF49344">
    <property type="entry name" value="CBD9-like"/>
    <property type="match status" value="1"/>
</dbReference>
<feature type="region of interest" description="Disordered" evidence="1">
    <location>
        <begin position="1091"/>
        <end position="1153"/>
    </location>
</feature>
<sequence>MSGHPPPFPRRSARRALAVIATAALAGVALLAPATAASAATTDLGVESADGWSGVSFDGTTGSGVPAAVSADSHSGAAALAIDLDTAAVSDAGWEMAYRPLAGVEVDSLSFWVKTVNVSSLGVQLVDSTGQTHQTFLPVPASDGWQEITLASPAGEEQHGSWGGAADGVWHGPAQQLGFVLNAFARTDTSVPTASLLIDDIVAHAADQASSFALGQSTVGNIFTPGEPTAFPFTTTADRLDWRVTDTSGAVISSGEHQVEGGAGSLGIDGLDLGWYELTVDAWEGDTVIGHQETTFARLAEPLSSDESAEGRFAAATHYGQSWSPDSMQLLAEGGFAQLRDEVYWSEVETEPGVYDWARPRAEFLDQADELGVAPLLLAGYGNPLYDSGNGPVSDEAVAAYSSYAAAMASEFQDSASGIELWNEWDLGLGGNTNVSAADYVNLLKSASPAVKAAAPGLPVIGPAVADLNTSWLEDTFALGALDYVDGIVLHPYSYPAGAEALADRLEQVDALVREYNDGQSKPMWITEHGWPTGTNARAVSEASQAANVAKSALIATMDGVERYYYYDFVNDGTDPAETENNFGLLHHPDDALGAFTPKPGYVAYSTAAHQLAGASFTDRDESIADVWNLGFTTPGGPLRALWSLSPQVVSVEATGTVTITDAYGAAHTVDAGDGAELTLDLGEAPVYLSGDVSAPVSSATSLTLDAAFVGAPVSAHWTMDNTAGATETAFTLTFTDGTEVSQTAGAGEQATLDFELPAPTATGSYSVSAELTGAGTYLGTLSASTTVSEALQLSGGHAIDDDGASVLRLRVSNASPDATTVSELSYTLGDASGVLVTDGALAGSSELVADVPLAELADTTAWTARASVDGGELTASGSVRPLDVGAAAEVAHRTIAVDGVLDDLEGVPSIDLAAVGDDQTVGSTGPADLSGTVWYTWDDDNLYLSADIADDVHDQPSSGSTIWQGDSIQFTVADGAPGEATAWNEFGVALTADGPQLYRWLSVGEGAGTVTGAQVQITRDDAAGRTVYEVAVPWQRLGGARADSALFSGSLLVNEADGSGRAGYIAWGGGIAAEKDSAQFNALHLLAAQEPEPTPEPSPTPEPTGTPTPTDTPAPGTPGATPAPGTPGGPGNGNGGDDGGSGDGSGGSAGASALGETGNAAAGVLAVVAFLLLGAGAFALVRRRRAES</sequence>
<feature type="chain" id="PRO_5044241497" evidence="3">
    <location>
        <begin position="40"/>
        <end position="1189"/>
    </location>
</feature>
<dbReference type="CDD" id="cd09621">
    <property type="entry name" value="CBM9_like_5"/>
    <property type="match status" value="1"/>
</dbReference>
<reference evidence="6" key="1">
    <citation type="submission" date="2024-05" db="EMBL/GenBank/DDBJ databases">
        <title>Herbiconiux sp. A18JL235.</title>
        <authorList>
            <person name="Zhang G."/>
        </authorList>
    </citation>
    <scope>NUCLEOTIDE SEQUENCE</scope>
    <source>
        <strain evidence="6">A18JL235</strain>
    </source>
</reference>
<name>A0AB39BIC7_9MICO</name>
<keyword evidence="2" id="KW-1133">Transmembrane helix</keyword>
<dbReference type="GO" id="GO:0030246">
    <property type="term" value="F:carbohydrate binding"/>
    <property type="evidence" value="ECO:0007669"/>
    <property type="project" value="InterPro"/>
</dbReference>
<dbReference type="PANTHER" id="PTHR12631:SF10">
    <property type="entry name" value="BETA-XYLOSIDASE-LIKE PROTEIN-RELATED"/>
    <property type="match status" value="1"/>
</dbReference>
<feature type="transmembrane region" description="Helical" evidence="2">
    <location>
        <begin position="1161"/>
        <end position="1182"/>
    </location>
</feature>
<protein>
    <submittedName>
        <fullName evidence="6">Sugar-binding protein</fullName>
    </submittedName>
</protein>
<dbReference type="InterPro" id="IPR024655">
    <property type="entry name" value="Asl1_glyco_hydro_catalytic"/>
</dbReference>
<accession>A0AB39BIC7</accession>
<dbReference type="PROSITE" id="PS51318">
    <property type="entry name" value="TAT"/>
    <property type="match status" value="1"/>
</dbReference>
<dbReference type="AlphaFoldDB" id="A0AB39BIC7"/>
<feature type="compositionally biased region" description="Gly residues" evidence="1">
    <location>
        <begin position="1127"/>
        <end position="1150"/>
    </location>
</feature>
<keyword evidence="2" id="KW-0812">Transmembrane</keyword>
<evidence type="ECO:0000313" key="6">
    <source>
        <dbReference type="EMBL" id="XDI05901.1"/>
    </source>
</evidence>
<dbReference type="Gene3D" id="2.60.40.1190">
    <property type="match status" value="1"/>
</dbReference>
<dbReference type="GO" id="GO:0016052">
    <property type="term" value="P:carbohydrate catabolic process"/>
    <property type="evidence" value="ECO:0007669"/>
    <property type="project" value="InterPro"/>
</dbReference>
<dbReference type="InterPro" id="IPR017853">
    <property type="entry name" value="GH"/>
</dbReference>
<evidence type="ECO:0000256" key="3">
    <source>
        <dbReference type="SAM" id="SignalP"/>
    </source>
</evidence>
<evidence type="ECO:0000259" key="4">
    <source>
        <dbReference type="Pfam" id="PF06452"/>
    </source>
</evidence>
<dbReference type="PANTHER" id="PTHR12631">
    <property type="entry name" value="ALPHA-L-IDURONIDASE"/>
    <property type="match status" value="1"/>
</dbReference>
<evidence type="ECO:0000259" key="5">
    <source>
        <dbReference type="Pfam" id="PF11790"/>
    </source>
</evidence>
<dbReference type="RefSeq" id="WP_368498289.1">
    <property type="nucleotide sequence ID" value="NZ_CP162511.1"/>
</dbReference>
<proteinExistence type="predicted"/>
<evidence type="ECO:0000256" key="2">
    <source>
        <dbReference type="SAM" id="Phobius"/>
    </source>
</evidence>
<dbReference type="Pfam" id="PF06452">
    <property type="entry name" value="CBM9_1"/>
    <property type="match status" value="1"/>
</dbReference>
<feature type="signal peptide" evidence="3">
    <location>
        <begin position="1"/>
        <end position="39"/>
    </location>
</feature>
<dbReference type="Gene3D" id="2.60.120.260">
    <property type="entry name" value="Galactose-binding domain-like"/>
    <property type="match status" value="1"/>
</dbReference>
<dbReference type="InterPro" id="IPR010502">
    <property type="entry name" value="Carb-bd_dom_fam9"/>
</dbReference>
<gene>
    <name evidence="6" type="ORF">ABFY20_02050</name>
</gene>